<protein>
    <submittedName>
        <fullName evidence="2">Uncharacterized protein</fullName>
    </submittedName>
</protein>
<dbReference type="Proteomes" id="UP000184016">
    <property type="component" value="Unassembled WGS sequence"/>
</dbReference>
<accession>A0A1M6UJU1</accession>
<feature type="transmembrane region" description="Helical" evidence="1">
    <location>
        <begin position="42"/>
        <end position="64"/>
    </location>
</feature>
<keyword evidence="1" id="KW-0812">Transmembrane</keyword>
<keyword evidence="3" id="KW-1185">Reference proteome</keyword>
<reference evidence="3" key="1">
    <citation type="submission" date="2016-11" db="EMBL/GenBank/DDBJ databases">
        <authorList>
            <person name="Varghese N."/>
            <person name="Submissions S."/>
        </authorList>
    </citation>
    <scope>NUCLEOTIDE SEQUENCE [LARGE SCALE GENOMIC DNA]</scope>
    <source>
        <strain evidence="3">USBA-503</strain>
    </source>
</reference>
<sequence length="68" mass="8101">MLPWWMGVMISWVSVYVVAITSCSLVWLMFRRVRQHHETYKAYIRLVSPYIVIPLSCFAIVKLLTHFI</sequence>
<evidence type="ECO:0000313" key="3">
    <source>
        <dbReference type="Proteomes" id="UP000184016"/>
    </source>
</evidence>
<evidence type="ECO:0000313" key="2">
    <source>
        <dbReference type="EMBL" id="SHK69410.1"/>
    </source>
</evidence>
<dbReference type="AlphaFoldDB" id="A0A1M6UJU1"/>
<organism evidence="2 3">
    <name type="scientific">Alicyclobacillus tolerans</name>
    <dbReference type="NCBI Taxonomy" id="90970"/>
    <lineage>
        <taxon>Bacteria</taxon>
        <taxon>Bacillati</taxon>
        <taxon>Bacillota</taxon>
        <taxon>Bacilli</taxon>
        <taxon>Bacillales</taxon>
        <taxon>Alicyclobacillaceae</taxon>
        <taxon>Alicyclobacillus</taxon>
    </lineage>
</organism>
<evidence type="ECO:0000256" key="1">
    <source>
        <dbReference type="SAM" id="Phobius"/>
    </source>
</evidence>
<dbReference type="EMBL" id="FRAF01000020">
    <property type="protein sequence ID" value="SHK69410.1"/>
    <property type="molecule type" value="Genomic_DNA"/>
</dbReference>
<gene>
    <name evidence="2" type="ORF">SAMN05443507_1206</name>
</gene>
<keyword evidence="1" id="KW-0472">Membrane</keyword>
<name>A0A1M6UJU1_9BACL</name>
<feature type="transmembrane region" description="Helical" evidence="1">
    <location>
        <begin position="6"/>
        <end position="30"/>
    </location>
</feature>
<keyword evidence="1" id="KW-1133">Transmembrane helix</keyword>
<proteinExistence type="predicted"/>